<dbReference type="Proteomes" id="UP001295423">
    <property type="component" value="Unassembled WGS sequence"/>
</dbReference>
<sequence length="248" mass="26660">MMIAKQQTIVAALFATLFVAHASGNLLSAEPEGYIDCPLCANETFGVYTYGTFIADSGVVSCQEAFDTDIRLPPENCTAWQSRGEDVCRCAAEPPENHDCKLCDDGGSLPEGALAAIPGTFCAQLQVDATRDFQDRCPIWQQTMGNYCGCNNTYDASICRICTEGYKFDPAKVVDGLDNSTISCGRLEFSANLASGDFGCREYQFIFESQCCEKIEEALPDISGTTGASVMMIGSVVVAAFGVLNMLL</sequence>
<reference evidence="3" key="1">
    <citation type="submission" date="2023-08" db="EMBL/GenBank/DDBJ databases">
        <authorList>
            <person name="Audoor S."/>
            <person name="Bilcke G."/>
        </authorList>
    </citation>
    <scope>NUCLEOTIDE SEQUENCE</scope>
</reference>
<keyword evidence="1" id="KW-0472">Membrane</keyword>
<dbReference type="AlphaFoldDB" id="A0AAD2CXH2"/>
<proteinExistence type="predicted"/>
<keyword evidence="4" id="KW-1185">Reference proteome</keyword>
<evidence type="ECO:0000313" key="3">
    <source>
        <dbReference type="EMBL" id="CAJ1940410.1"/>
    </source>
</evidence>
<dbReference type="EMBL" id="CAKOGP040000890">
    <property type="protein sequence ID" value="CAJ1940410.1"/>
    <property type="molecule type" value="Genomic_DNA"/>
</dbReference>
<comment type="caution">
    <text evidence="3">The sequence shown here is derived from an EMBL/GenBank/DDBJ whole genome shotgun (WGS) entry which is preliminary data.</text>
</comment>
<feature type="transmembrane region" description="Helical" evidence="1">
    <location>
        <begin position="228"/>
        <end position="247"/>
    </location>
</feature>
<gene>
    <name evidence="3" type="ORF">CYCCA115_LOCUS7028</name>
</gene>
<feature type="chain" id="PRO_5042261936" description="RanBP2-type domain-containing protein" evidence="2">
    <location>
        <begin position="23"/>
        <end position="248"/>
    </location>
</feature>
<evidence type="ECO:0008006" key="5">
    <source>
        <dbReference type="Google" id="ProtNLM"/>
    </source>
</evidence>
<evidence type="ECO:0000313" key="4">
    <source>
        <dbReference type="Proteomes" id="UP001295423"/>
    </source>
</evidence>
<evidence type="ECO:0000256" key="1">
    <source>
        <dbReference type="SAM" id="Phobius"/>
    </source>
</evidence>
<keyword evidence="1" id="KW-1133">Transmembrane helix</keyword>
<keyword evidence="1" id="KW-0812">Transmembrane</keyword>
<protein>
    <recommendedName>
        <fullName evidence="5">RanBP2-type domain-containing protein</fullName>
    </recommendedName>
</protein>
<feature type="signal peptide" evidence="2">
    <location>
        <begin position="1"/>
        <end position="22"/>
    </location>
</feature>
<organism evidence="3 4">
    <name type="scientific">Cylindrotheca closterium</name>
    <dbReference type="NCBI Taxonomy" id="2856"/>
    <lineage>
        <taxon>Eukaryota</taxon>
        <taxon>Sar</taxon>
        <taxon>Stramenopiles</taxon>
        <taxon>Ochrophyta</taxon>
        <taxon>Bacillariophyta</taxon>
        <taxon>Bacillariophyceae</taxon>
        <taxon>Bacillariophycidae</taxon>
        <taxon>Bacillariales</taxon>
        <taxon>Bacillariaceae</taxon>
        <taxon>Cylindrotheca</taxon>
    </lineage>
</organism>
<evidence type="ECO:0000256" key="2">
    <source>
        <dbReference type="SAM" id="SignalP"/>
    </source>
</evidence>
<name>A0AAD2CXH2_9STRA</name>
<keyword evidence="2" id="KW-0732">Signal</keyword>
<accession>A0AAD2CXH2</accession>